<accession>A0A8T0RWR7</accession>
<protein>
    <submittedName>
        <fullName evidence="2">Uncharacterized protein</fullName>
    </submittedName>
</protein>
<proteinExistence type="predicted"/>
<feature type="region of interest" description="Disordered" evidence="1">
    <location>
        <begin position="174"/>
        <end position="203"/>
    </location>
</feature>
<gene>
    <name evidence="2" type="ORF">PVAP13_5NG360643</name>
</gene>
<evidence type="ECO:0000313" key="3">
    <source>
        <dbReference type="Proteomes" id="UP000823388"/>
    </source>
</evidence>
<evidence type="ECO:0000256" key="1">
    <source>
        <dbReference type="SAM" id="MobiDB-lite"/>
    </source>
</evidence>
<organism evidence="2 3">
    <name type="scientific">Panicum virgatum</name>
    <name type="common">Blackwell switchgrass</name>
    <dbReference type="NCBI Taxonomy" id="38727"/>
    <lineage>
        <taxon>Eukaryota</taxon>
        <taxon>Viridiplantae</taxon>
        <taxon>Streptophyta</taxon>
        <taxon>Embryophyta</taxon>
        <taxon>Tracheophyta</taxon>
        <taxon>Spermatophyta</taxon>
        <taxon>Magnoliopsida</taxon>
        <taxon>Liliopsida</taxon>
        <taxon>Poales</taxon>
        <taxon>Poaceae</taxon>
        <taxon>PACMAD clade</taxon>
        <taxon>Panicoideae</taxon>
        <taxon>Panicodae</taxon>
        <taxon>Paniceae</taxon>
        <taxon>Panicinae</taxon>
        <taxon>Panicum</taxon>
        <taxon>Panicum sect. Hiantes</taxon>
    </lineage>
</organism>
<feature type="compositionally biased region" description="Polar residues" evidence="1">
    <location>
        <begin position="174"/>
        <end position="192"/>
    </location>
</feature>
<comment type="caution">
    <text evidence="2">The sequence shown here is derived from an EMBL/GenBank/DDBJ whole genome shotgun (WGS) entry which is preliminary data.</text>
</comment>
<evidence type="ECO:0000313" key="2">
    <source>
        <dbReference type="EMBL" id="KAG2589515.1"/>
    </source>
</evidence>
<dbReference type="Proteomes" id="UP000823388">
    <property type="component" value="Chromosome 5N"/>
</dbReference>
<name>A0A8T0RWR7_PANVG</name>
<sequence length="370" mass="41591">MVDTILVNGDPSSGLMQPSVIHENDNDMNSNYDNNSNFASNQSLAFTPDNMGDKMKKVTCEEQTPQAICASNNLFGITPESVRNKLKNKVICKEQTHQATCASSLFGITPESMGNFDENTPADNRIERARKRYAAMSAVEKQDRICKQKIACEINMKTIEEACRNRLQNPCSQNDEASVSKYPNTRSATSAVNGGKPEYDSGIWEPDDEMLAAQEEEDLDCKAPDDCGFDCDVLGDDEARVYHAKDMEYKSFRDPEVVILESDPFDRVYKDLSARHLVLRKAPICEYCGAIRFPGKGPGFCCRQEKVNIVNTPIPDELRRLFTSQTDRDALYFRKNIRYFNSHFSFTSFGATVDQRVATAASDYFLLNLS</sequence>
<reference evidence="2" key="1">
    <citation type="submission" date="2020-05" db="EMBL/GenBank/DDBJ databases">
        <title>WGS assembly of Panicum virgatum.</title>
        <authorList>
            <person name="Lovell J.T."/>
            <person name="Jenkins J."/>
            <person name="Shu S."/>
            <person name="Juenger T.E."/>
            <person name="Schmutz J."/>
        </authorList>
    </citation>
    <scope>NUCLEOTIDE SEQUENCE</scope>
    <source>
        <strain evidence="2">AP13</strain>
    </source>
</reference>
<dbReference type="AlphaFoldDB" id="A0A8T0RWR7"/>
<dbReference type="EMBL" id="CM029046">
    <property type="protein sequence ID" value="KAG2589515.1"/>
    <property type="molecule type" value="Genomic_DNA"/>
</dbReference>
<keyword evidence="3" id="KW-1185">Reference proteome</keyword>